<proteinExistence type="inferred from homology"/>
<dbReference type="InterPro" id="IPR006364">
    <property type="entry name" value="CobI/CbiL/CobIJ_dom"/>
</dbReference>
<keyword evidence="3" id="KW-0169">Cobalamin biosynthesis</keyword>
<dbReference type="InterPro" id="IPR000878">
    <property type="entry name" value="4pyrrol_Mease"/>
</dbReference>
<accession>A0ABM8EQ71</accession>
<dbReference type="InterPro" id="IPR035996">
    <property type="entry name" value="4pyrrol_Methylase_sf"/>
</dbReference>
<gene>
    <name evidence="9" type="primary">cbiL</name>
    <name evidence="9" type="ORF">GURASL_33190</name>
</gene>
<evidence type="ECO:0000259" key="8">
    <source>
        <dbReference type="Pfam" id="PF00590"/>
    </source>
</evidence>
<name>A0ABM8EQ71_9BACT</name>
<comment type="similarity">
    <text evidence="2 7">Belongs to the precorrin methyltransferase family.</text>
</comment>
<evidence type="ECO:0000256" key="3">
    <source>
        <dbReference type="ARBA" id="ARBA00022573"/>
    </source>
</evidence>
<keyword evidence="6" id="KW-0949">S-adenosyl-L-methionine</keyword>
<dbReference type="Pfam" id="PF00590">
    <property type="entry name" value="TP_methylase"/>
    <property type="match status" value="1"/>
</dbReference>
<reference evidence="9 10" key="1">
    <citation type="submission" date="2022-12" db="EMBL/GenBank/DDBJ databases">
        <title>Polyphasic characterization of Geotalea uranireducens NIT-SL11 newly isolated from a complex of sewage sludge and microbially reduced graphene oxide.</title>
        <authorList>
            <person name="Xie L."/>
            <person name="Yoshida N."/>
            <person name="Meng L."/>
        </authorList>
    </citation>
    <scope>NUCLEOTIDE SEQUENCE [LARGE SCALE GENOMIC DNA]</scope>
    <source>
        <strain evidence="9 10">NIT-SL11</strain>
    </source>
</reference>
<evidence type="ECO:0000256" key="2">
    <source>
        <dbReference type="ARBA" id="ARBA00005879"/>
    </source>
</evidence>
<evidence type="ECO:0000256" key="6">
    <source>
        <dbReference type="ARBA" id="ARBA00022691"/>
    </source>
</evidence>
<organism evidence="9 10">
    <name type="scientific">Geotalea uraniireducens</name>
    <dbReference type="NCBI Taxonomy" id="351604"/>
    <lineage>
        <taxon>Bacteria</taxon>
        <taxon>Pseudomonadati</taxon>
        <taxon>Thermodesulfobacteriota</taxon>
        <taxon>Desulfuromonadia</taxon>
        <taxon>Geobacterales</taxon>
        <taxon>Geobacteraceae</taxon>
        <taxon>Geotalea</taxon>
    </lineage>
</organism>
<sequence length="247" mass="26907">MPQQPTSQPATIYAVGVGPGDPELLTRKAERLIRRAPVVCAPTGAADAASYALSIVEELLDRSRQEVLVQVFPMMKGRAALEAYWEEAAAQVLARIDAGRDVVFITIGDPCLYSTFLYLYRIIRARRPEIPIEIVPGISSINAAAAAAGLPLGIAGERIAILPATYEDDELRRTFAAFDTVVLMKVSRVFDRLYALLVELGLEKRAAFVRRVGSAQEEVVFDLASLVGRELDYLSMLIVRQGEGTGA</sequence>
<comment type="pathway">
    <text evidence="1">Cofactor biosynthesis; adenosylcobalamin biosynthesis.</text>
</comment>
<evidence type="ECO:0000256" key="1">
    <source>
        <dbReference type="ARBA" id="ARBA00004953"/>
    </source>
</evidence>
<dbReference type="CDD" id="cd11645">
    <property type="entry name" value="Precorrin_2_C20_MT"/>
    <property type="match status" value="1"/>
</dbReference>
<feature type="domain" description="Tetrapyrrole methylase" evidence="8">
    <location>
        <begin position="11"/>
        <end position="221"/>
    </location>
</feature>
<evidence type="ECO:0000313" key="9">
    <source>
        <dbReference type="EMBL" id="BDV44396.1"/>
    </source>
</evidence>
<evidence type="ECO:0000313" key="10">
    <source>
        <dbReference type="Proteomes" id="UP001317705"/>
    </source>
</evidence>
<dbReference type="InterPro" id="IPR012382">
    <property type="entry name" value="CobI/CbiL"/>
</dbReference>
<dbReference type="RefSeq" id="WP_282000500.1">
    <property type="nucleotide sequence ID" value="NZ_AP027151.1"/>
</dbReference>
<evidence type="ECO:0000256" key="5">
    <source>
        <dbReference type="ARBA" id="ARBA00022679"/>
    </source>
</evidence>
<dbReference type="PANTHER" id="PTHR43467">
    <property type="entry name" value="COBALT-PRECORRIN-2 C(20)-METHYLTRANSFERASE"/>
    <property type="match status" value="1"/>
</dbReference>
<dbReference type="InterPro" id="IPR014776">
    <property type="entry name" value="4pyrrole_Mease_sub2"/>
</dbReference>
<dbReference type="Gene3D" id="3.40.1010.10">
    <property type="entry name" value="Cobalt-precorrin-4 Transmethylase, Domain 1"/>
    <property type="match status" value="1"/>
</dbReference>
<keyword evidence="5" id="KW-0808">Transferase</keyword>
<dbReference type="PANTHER" id="PTHR43467:SF2">
    <property type="entry name" value="COBALT-PRECORRIN-2 C(20)-METHYLTRANSFERASE"/>
    <property type="match status" value="1"/>
</dbReference>
<dbReference type="SUPFAM" id="SSF53790">
    <property type="entry name" value="Tetrapyrrole methylase"/>
    <property type="match status" value="1"/>
</dbReference>
<keyword evidence="4" id="KW-0489">Methyltransferase</keyword>
<dbReference type="Gene3D" id="3.30.950.10">
    <property type="entry name" value="Methyltransferase, Cobalt-precorrin-4 Transmethylase, Domain 2"/>
    <property type="match status" value="1"/>
</dbReference>
<evidence type="ECO:0000256" key="4">
    <source>
        <dbReference type="ARBA" id="ARBA00022603"/>
    </source>
</evidence>
<protein>
    <submittedName>
        <fullName evidence="9">Precorrin-2 C(20)-methyltransferase</fullName>
    </submittedName>
</protein>
<evidence type="ECO:0000256" key="7">
    <source>
        <dbReference type="PIRNR" id="PIRNR036427"/>
    </source>
</evidence>
<dbReference type="EMBL" id="AP027151">
    <property type="protein sequence ID" value="BDV44396.1"/>
    <property type="molecule type" value="Genomic_DNA"/>
</dbReference>
<dbReference type="Proteomes" id="UP001317705">
    <property type="component" value="Chromosome"/>
</dbReference>
<keyword evidence="10" id="KW-1185">Reference proteome</keyword>
<dbReference type="NCBIfam" id="TIGR01467">
    <property type="entry name" value="cobI_cbiL"/>
    <property type="match status" value="1"/>
</dbReference>
<dbReference type="InterPro" id="IPR014777">
    <property type="entry name" value="4pyrrole_Mease_sub1"/>
</dbReference>
<dbReference type="PIRSF" id="PIRSF036427">
    <property type="entry name" value="Precrrn-2_mtase"/>
    <property type="match status" value="1"/>
</dbReference>